<accession>A0ABS4ILX1</accession>
<feature type="transmembrane region" description="Helical" evidence="7">
    <location>
        <begin position="212"/>
        <end position="234"/>
    </location>
</feature>
<protein>
    <submittedName>
        <fullName evidence="9">Aldouronate transport system permease protein</fullName>
    </submittedName>
</protein>
<evidence type="ECO:0000313" key="10">
    <source>
        <dbReference type="Proteomes" id="UP001519287"/>
    </source>
</evidence>
<feature type="transmembrane region" description="Helical" evidence="7">
    <location>
        <begin position="20"/>
        <end position="43"/>
    </location>
</feature>
<dbReference type="PANTHER" id="PTHR43227:SF11">
    <property type="entry name" value="BLL4140 PROTEIN"/>
    <property type="match status" value="1"/>
</dbReference>
<organism evidence="9 10">
    <name type="scientific">Paenibacillus eucommiae</name>
    <dbReference type="NCBI Taxonomy" id="1355755"/>
    <lineage>
        <taxon>Bacteria</taxon>
        <taxon>Bacillati</taxon>
        <taxon>Bacillota</taxon>
        <taxon>Bacilli</taxon>
        <taxon>Bacillales</taxon>
        <taxon>Paenibacillaceae</taxon>
        <taxon>Paenibacillus</taxon>
    </lineage>
</organism>
<evidence type="ECO:0000256" key="4">
    <source>
        <dbReference type="ARBA" id="ARBA00022692"/>
    </source>
</evidence>
<comment type="similarity">
    <text evidence="7">Belongs to the binding-protein-dependent transport system permease family.</text>
</comment>
<dbReference type="PROSITE" id="PS50928">
    <property type="entry name" value="ABC_TM1"/>
    <property type="match status" value="1"/>
</dbReference>
<keyword evidence="2 7" id="KW-0813">Transport</keyword>
<dbReference type="InterPro" id="IPR050809">
    <property type="entry name" value="UgpAE/MalFG_permease"/>
</dbReference>
<dbReference type="SUPFAM" id="SSF161098">
    <property type="entry name" value="MetI-like"/>
    <property type="match status" value="1"/>
</dbReference>
<feature type="transmembrane region" description="Helical" evidence="7">
    <location>
        <begin position="167"/>
        <end position="191"/>
    </location>
</feature>
<evidence type="ECO:0000313" key="9">
    <source>
        <dbReference type="EMBL" id="MBP1988567.1"/>
    </source>
</evidence>
<evidence type="ECO:0000256" key="7">
    <source>
        <dbReference type="RuleBase" id="RU363032"/>
    </source>
</evidence>
<comment type="subcellular location">
    <subcellularLocation>
        <location evidence="1 7">Cell membrane</location>
        <topology evidence="1 7">Multi-pass membrane protein</topology>
    </subcellularLocation>
</comment>
<dbReference type="EMBL" id="JAGGLB010000001">
    <property type="protein sequence ID" value="MBP1988567.1"/>
    <property type="molecule type" value="Genomic_DNA"/>
</dbReference>
<gene>
    <name evidence="9" type="ORF">J2Z66_000162</name>
</gene>
<keyword evidence="10" id="KW-1185">Reference proteome</keyword>
<proteinExistence type="inferred from homology"/>
<dbReference type="InterPro" id="IPR000515">
    <property type="entry name" value="MetI-like"/>
</dbReference>
<dbReference type="RefSeq" id="WP_245375182.1">
    <property type="nucleotide sequence ID" value="NZ_JAGGLB010000001.1"/>
</dbReference>
<evidence type="ECO:0000259" key="8">
    <source>
        <dbReference type="PROSITE" id="PS50928"/>
    </source>
</evidence>
<dbReference type="InterPro" id="IPR035906">
    <property type="entry name" value="MetI-like_sf"/>
</dbReference>
<evidence type="ECO:0000256" key="1">
    <source>
        <dbReference type="ARBA" id="ARBA00004651"/>
    </source>
</evidence>
<keyword evidence="3" id="KW-1003">Cell membrane</keyword>
<dbReference type="CDD" id="cd06261">
    <property type="entry name" value="TM_PBP2"/>
    <property type="match status" value="1"/>
</dbReference>
<dbReference type="Proteomes" id="UP001519287">
    <property type="component" value="Unassembled WGS sequence"/>
</dbReference>
<dbReference type="Pfam" id="PF00528">
    <property type="entry name" value="BPD_transp_1"/>
    <property type="match status" value="1"/>
</dbReference>
<feature type="transmembrane region" description="Helical" evidence="7">
    <location>
        <begin position="121"/>
        <end position="147"/>
    </location>
</feature>
<keyword evidence="6 7" id="KW-0472">Membrane</keyword>
<dbReference type="Gene3D" id="1.10.3720.10">
    <property type="entry name" value="MetI-like"/>
    <property type="match status" value="1"/>
</dbReference>
<feature type="domain" description="ABC transmembrane type-1" evidence="8">
    <location>
        <begin position="76"/>
        <end position="291"/>
    </location>
</feature>
<evidence type="ECO:0000256" key="5">
    <source>
        <dbReference type="ARBA" id="ARBA00022989"/>
    </source>
</evidence>
<evidence type="ECO:0000256" key="2">
    <source>
        <dbReference type="ARBA" id="ARBA00022448"/>
    </source>
</evidence>
<feature type="transmembrane region" description="Helical" evidence="7">
    <location>
        <begin position="80"/>
        <end position="101"/>
    </location>
</feature>
<keyword evidence="5 7" id="KW-1133">Transmembrane helix</keyword>
<dbReference type="PANTHER" id="PTHR43227">
    <property type="entry name" value="BLL4140 PROTEIN"/>
    <property type="match status" value="1"/>
</dbReference>
<sequence length="304" mass="34948">MKLLSMRFKEVYRERELFFLLAPAILLLILFSYIPMYGLIIAFKDLKPGLTIFNSPWVGLKWFDQFLHSPYFWRSLKNTFVISVLSLLVQFPLPIIFALAINEIRGKYFKRITQSISYFPYFMSTVVVVGMMYNFLSVDSGIVNTILRELGMEPINFFNSEQWFKPLYIFSGLWQNLGWNAIIFLAALTAVDPTLYEAAKIDGASRVQQMRYISIPGIFTTIMILLLLNLGSILNVGFEKIVLMYNPTTYGVADVVSTYVYRLGIQGGEYSFATAVGLFNQVLNFMLLLFFNHMSKRAGAESLW</sequence>
<comment type="caution">
    <text evidence="9">The sequence shown here is derived from an EMBL/GenBank/DDBJ whole genome shotgun (WGS) entry which is preliminary data.</text>
</comment>
<reference evidence="9 10" key="1">
    <citation type="submission" date="2021-03" db="EMBL/GenBank/DDBJ databases">
        <title>Genomic Encyclopedia of Type Strains, Phase IV (KMG-IV): sequencing the most valuable type-strain genomes for metagenomic binning, comparative biology and taxonomic classification.</title>
        <authorList>
            <person name="Goeker M."/>
        </authorList>
    </citation>
    <scope>NUCLEOTIDE SEQUENCE [LARGE SCALE GENOMIC DNA]</scope>
    <source>
        <strain evidence="9 10">DSM 26048</strain>
    </source>
</reference>
<feature type="transmembrane region" description="Helical" evidence="7">
    <location>
        <begin position="270"/>
        <end position="291"/>
    </location>
</feature>
<evidence type="ECO:0000256" key="3">
    <source>
        <dbReference type="ARBA" id="ARBA00022475"/>
    </source>
</evidence>
<evidence type="ECO:0000256" key="6">
    <source>
        <dbReference type="ARBA" id="ARBA00023136"/>
    </source>
</evidence>
<keyword evidence="4 7" id="KW-0812">Transmembrane</keyword>
<name>A0ABS4ILX1_9BACL</name>